<dbReference type="InterPro" id="IPR000447">
    <property type="entry name" value="G3P_DH_FAD-dep"/>
</dbReference>
<dbReference type="InterPro" id="IPR036188">
    <property type="entry name" value="FAD/NAD-bd_sf"/>
</dbReference>
<dbReference type="AlphaFoldDB" id="A0A2N3XTU7"/>
<keyword evidence="6 7" id="KW-0560">Oxidoreductase</keyword>
<dbReference type="PANTHER" id="PTHR11985:SF35">
    <property type="entry name" value="ANAEROBIC GLYCEROL-3-PHOSPHATE DEHYDROGENASE SUBUNIT A"/>
    <property type="match status" value="1"/>
</dbReference>
<evidence type="ECO:0000256" key="4">
    <source>
        <dbReference type="ARBA" id="ARBA00022798"/>
    </source>
</evidence>
<dbReference type="Proteomes" id="UP000233786">
    <property type="component" value="Unassembled WGS sequence"/>
</dbReference>
<dbReference type="STRING" id="994479.GCA_000194155_04348"/>
<evidence type="ECO:0000313" key="11">
    <source>
        <dbReference type="Proteomes" id="UP000233786"/>
    </source>
</evidence>
<keyword evidence="11" id="KW-1185">Reference proteome</keyword>
<dbReference type="GO" id="GO:0009331">
    <property type="term" value="C:glycerol-3-phosphate dehydrogenase (FAD) complex"/>
    <property type="evidence" value="ECO:0007669"/>
    <property type="project" value="UniProtKB-UniRule"/>
</dbReference>
<dbReference type="Gene3D" id="3.30.9.10">
    <property type="entry name" value="D-Amino Acid Oxidase, subunit A, domain 2"/>
    <property type="match status" value="1"/>
</dbReference>
<keyword evidence="3 7" id="KW-0285">Flavoprotein</keyword>
<evidence type="ECO:0000259" key="8">
    <source>
        <dbReference type="Pfam" id="PF01266"/>
    </source>
</evidence>
<keyword evidence="5" id="KW-0274">FAD</keyword>
<evidence type="ECO:0000256" key="5">
    <source>
        <dbReference type="ARBA" id="ARBA00022827"/>
    </source>
</evidence>
<proteinExistence type="inferred from homology"/>
<evidence type="ECO:0000256" key="1">
    <source>
        <dbReference type="ARBA" id="ARBA00001974"/>
    </source>
</evidence>
<name>A0A2N3XTU7_SACSN</name>
<dbReference type="Gene3D" id="3.50.50.60">
    <property type="entry name" value="FAD/NAD(P)-binding domain"/>
    <property type="match status" value="1"/>
</dbReference>
<dbReference type="PANTHER" id="PTHR11985">
    <property type="entry name" value="GLYCEROL-3-PHOSPHATE DEHYDROGENASE"/>
    <property type="match status" value="1"/>
</dbReference>
<evidence type="ECO:0000313" key="10">
    <source>
        <dbReference type="EMBL" id="PKW14059.1"/>
    </source>
</evidence>
<comment type="cofactor">
    <cofactor evidence="1 7">
        <name>FAD</name>
        <dbReference type="ChEBI" id="CHEBI:57692"/>
    </cofactor>
</comment>
<dbReference type="PRINTS" id="PR01001">
    <property type="entry name" value="FADG3PDH"/>
</dbReference>
<dbReference type="Pfam" id="PF01266">
    <property type="entry name" value="DAO"/>
    <property type="match status" value="1"/>
</dbReference>
<comment type="similarity">
    <text evidence="2 7">Belongs to the FAD-dependent glycerol-3-phosphate dehydrogenase family.</text>
</comment>
<evidence type="ECO:0000259" key="9">
    <source>
        <dbReference type="Pfam" id="PF16901"/>
    </source>
</evidence>
<dbReference type="Pfam" id="PF16901">
    <property type="entry name" value="DAO_C"/>
    <property type="match status" value="1"/>
</dbReference>
<keyword evidence="4" id="KW-0319">Glycerol metabolism</keyword>
<feature type="domain" description="Alpha-glycerophosphate oxidase C-terminal" evidence="9">
    <location>
        <begin position="415"/>
        <end position="517"/>
    </location>
</feature>
<evidence type="ECO:0000256" key="7">
    <source>
        <dbReference type="RuleBase" id="RU361217"/>
    </source>
</evidence>
<dbReference type="InterPro" id="IPR031656">
    <property type="entry name" value="DAO_C"/>
</dbReference>
<dbReference type="OrthoDB" id="9766796at2"/>
<organism evidence="10 11">
    <name type="scientific">Saccharopolyspora spinosa</name>
    <dbReference type="NCBI Taxonomy" id="60894"/>
    <lineage>
        <taxon>Bacteria</taxon>
        <taxon>Bacillati</taxon>
        <taxon>Actinomycetota</taxon>
        <taxon>Actinomycetes</taxon>
        <taxon>Pseudonocardiales</taxon>
        <taxon>Pseudonocardiaceae</taxon>
        <taxon>Saccharopolyspora</taxon>
    </lineage>
</organism>
<evidence type="ECO:0000256" key="3">
    <source>
        <dbReference type="ARBA" id="ARBA00022630"/>
    </source>
</evidence>
<dbReference type="GO" id="GO:0046168">
    <property type="term" value="P:glycerol-3-phosphate catabolic process"/>
    <property type="evidence" value="ECO:0007669"/>
    <property type="project" value="TreeGrafter"/>
</dbReference>
<comment type="catalytic activity">
    <reaction evidence="7">
        <text>a quinone + sn-glycerol 3-phosphate = dihydroxyacetone phosphate + a quinol</text>
        <dbReference type="Rhea" id="RHEA:18977"/>
        <dbReference type="ChEBI" id="CHEBI:24646"/>
        <dbReference type="ChEBI" id="CHEBI:57597"/>
        <dbReference type="ChEBI" id="CHEBI:57642"/>
        <dbReference type="ChEBI" id="CHEBI:132124"/>
        <dbReference type="EC" id="1.1.5.3"/>
    </reaction>
</comment>
<feature type="domain" description="FAD dependent oxidoreductase" evidence="8">
    <location>
        <begin position="34"/>
        <end position="391"/>
    </location>
</feature>
<dbReference type="Gene3D" id="1.10.8.870">
    <property type="entry name" value="Alpha-glycerophosphate oxidase, cap domain"/>
    <property type="match status" value="1"/>
</dbReference>
<dbReference type="EC" id="1.1.5.3" evidence="7"/>
<evidence type="ECO:0000256" key="6">
    <source>
        <dbReference type="ARBA" id="ARBA00023002"/>
    </source>
</evidence>
<dbReference type="EMBL" id="PJNB01000001">
    <property type="protein sequence ID" value="PKW14059.1"/>
    <property type="molecule type" value="Genomic_DNA"/>
</dbReference>
<evidence type="ECO:0000256" key="2">
    <source>
        <dbReference type="ARBA" id="ARBA00007330"/>
    </source>
</evidence>
<dbReference type="GO" id="GO:0004368">
    <property type="term" value="F:glycerol-3-phosphate dehydrogenase (quinone) activity"/>
    <property type="evidence" value="ECO:0007669"/>
    <property type="project" value="UniProtKB-EC"/>
</dbReference>
<protein>
    <recommendedName>
        <fullName evidence="7">Glycerol-3-phosphate dehydrogenase</fullName>
        <ecNumber evidence="7">1.1.5.3</ecNumber>
    </recommendedName>
</protein>
<dbReference type="GO" id="GO:0006071">
    <property type="term" value="P:glycerol metabolic process"/>
    <property type="evidence" value="ECO:0007669"/>
    <property type="project" value="UniProtKB-KW"/>
</dbReference>
<dbReference type="InterPro" id="IPR038299">
    <property type="entry name" value="DAO_C_sf"/>
</dbReference>
<sequence>MITTPLPAGSLRATSLNAARRTADLSAVAEDQVDLLVVGGGVTGAGAALDAAARGLSVALVEAEDLAWGTSRWSSKLVQGGLRYLAHGDVALARESAVERNVLMTRTAPHLVRTLPQLIPLHGSVSRRSELVLAAGLHAGDALRRTARTPSSVLPPPRRIPAAEALALVPGVRAADLRGGLLGFDGQLVDDARLVVALARTAAGFGARILTHVRARRIDGGGADVVDQNTGESLRIRARSVVNAAGVWAGELSPDVQLRASRGSHLLVDADAAGIAGTSLVVPMPGESGRFVLLLPQPDGRALLGLTDKPVPGPIPSVPEAPESDVDFLLAAVRDALEQPLERKHVLGSFAGLRPLLEQRGRKESADLSRKHAVLTSPEGVVTVVGGKLTTYRKMGADAVDAAVHAGGLSAGPSRTAAVALVGAAPRRHLTNVEAAAPLVAKYGTEAARVAALAEFDPDLAEPVSPGLRLTAAEVLWAVRHEGALDAADVLDRRSRIGLNPVERASALPVVEELVERALPGASD</sequence>
<dbReference type="SUPFAM" id="SSF51905">
    <property type="entry name" value="FAD/NAD(P)-binding domain"/>
    <property type="match status" value="1"/>
</dbReference>
<gene>
    <name evidence="10" type="ORF">A8926_1640</name>
</gene>
<dbReference type="PROSITE" id="PS00977">
    <property type="entry name" value="FAD_G3PDH_1"/>
    <property type="match status" value="1"/>
</dbReference>
<comment type="caution">
    <text evidence="10">The sequence shown here is derived from an EMBL/GenBank/DDBJ whole genome shotgun (WGS) entry which is preliminary data.</text>
</comment>
<dbReference type="RefSeq" id="WP_010308828.1">
    <property type="nucleotide sequence ID" value="NZ_CP061007.1"/>
</dbReference>
<accession>A0A2N3XTU7</accession>
<dbReference type="InterPro" id="IPR006076">
    <property type="entry name" value="FAD-dep_OxRdtase"/>
</dbReference>
<reference evidence="10" key="1">
    <citation type="submission" date="2017-12" db="EMBL/GenBank/DDBJ databases">
        <title>Sequencing the genomes of 1000 Actinobacteria strains.</title>
        <authorList>
            <person name="Klenk H.-P."/>
        </authorList>
    </citation>
    <scope>NUCLEOTIDE SEQUENCE [LARGE SCALE GENOMIC DNA]</scope>
    <source>
        <strain evidence="10">DSM 44228</strain>
    </source>
</reference>